<protein>
    <submittedName>
        <fullName evidence="6">Uncharacterized protein</fullName>
    </submittedName>
</protein>
<dbReference type="Pfam" id="PF05593">
    <property type="entry name" value="RHS_repeat"/>
    <property type="match status" value="2"/>
</dbReference>
<evidence type="ECO:0000313" key="7">
    <source>
        <dbReference type="Proteomes" id="UP000306236"/>
    </source>
</evidence>
<feature type="domain" description="Transglutaminase-like" evidence="3">
    <location>
        <begin position="303"/>
        <end position="436"/>
    </location>
</feature>
<dbReference type="InterPro" id="IPR002931">
    <property type="entry name" value="Transglutaminase-like"/>
</dbReference>
<keyword evidence="1" id="KW-0677">Repeat</keyword>
<dbReference type="InterPro" id="IPR038765">
    <property type="entry name" value="Papain-like_cys_pep_sf"/>
</dbReference>
<organism evidence="6 7">
    <name type="scientific">Lampropedia aestuarii</name>
    <dbReference type="NCBI Taxonomy" id="2562762"/>
    <lineage>
        <taxon>Bacteria</taxon>
        <taxon>Pseudomonadati</taxon>
        <taxon>Pseudomonadota</taxon>
        <taxon>Betaproteobacteria</taxon>
        <taxon>Burkholderiales</taxon>
        <taxon>Comamonadaceae</taxon>
        <taxon>Lampropedia</taxon>
    </lineage>
</organism>
<feature type="domain" description="Teneurin-like YD-shell" evidence="5">
    <location>
        <begin position="2100"/>
        <end position="2245"/>
    </location>
</feature>
<keyword evidence="7" id="KW-1185">Reference proteome</keyword>
<comment type="caution">
    <text evidence="6">The sequence shown here is derived from an EMBL/GenBank/DDBJ whole genome shotgun (WGS) entry which is preliminary data.</text>
</comment>
<gene>
    <name evidence="6" type="ORF">E8K88_16265</name>
</gene>
<feature type="region of interest" description="Disordered" evidence="2">
    <location>
        <begin position="2156"/>
        <end position="2181"/>
    </location>
</feature>
<feature type="domain" description="Teneurin-like YD-shell" evidence="5">
    <location>
        <begin position="1905"/>
        <end position="2030"/>
    </location>
</feature>
<accession>A0A4S5BG53</accession>
<dbReference type="Pfam" id="PF01841">
    <property type="entry name" value="Transglut_core"/>
    <property type="match status" value="1"/>
</dbReference>
<dbReference type="InterPro" id="IPR006530">
    <property type="entry name" value="YD"/>
</dbReference>
<dbReference type="InterPro" id="IPR056823">
    <property type="entry name" value="TEN-like_YD-shell"/>
</dbReference>
<sequence length="2356" mass="255335">MGERTMNGVVAIKKRESFMGWRKCVSAGVAALLLACPVVWAQPQAMREPVAVAELEQAILQRLAQGQSADDLLEVYPLDAAARVMPARNGSNVARHHAALANLRAGFAGLHVPSEASLNVAEAALLEYSVAQALLLNELDDTEQRLRSAGLTDKLRRAQAHHAQTRQAVQTLSSLATQALQNAKDEPAATQPTLAVRLWGALGGAAQPSNQALTAALQAIDQARATSETLGPENWLRASSLPAGVRNLPVHSPQTNVLAPVYAIAEADDPRLLPDALDLSEIPAYAAFDDALLLKAEALGYDYVRIYEYVLNDIQTQWYAGSSRGAIGTLRAGQGNSVDQASLLIALLRASGVPSRFVHGVIELSVEQVAASLALSDSTAVPDALRMAGIAYTPIVRGGRVAAVELEHTWVAAKVPYGNYRGALVDTSGQTWIPMDTAIKPWRANYPSGALRQALQSKSSQAWLDDFIRTPQNQDLLSQLREQVKAQQLVNSDEQYQALLGGAYAPAEAFGLLPNSLPYRVKNVFAEAAQLDARFQSEVALRLYGADGALALSHTLSFAQASAGRLTLSFQPATQEDHRVSLLYGGMDLVPIYLIDVRASLRLDGEQIGIGAGILETGSTSKLEITLRNSASVETLTKHIYTPAYHAIAIGHGEPTRAQLPIDEESEAARQLDGLALRYMREWRAAEDELAALNATPLVRPLPAVAVTGTAFAPKYLSGAPYTHQWKGVTMDALLRVTEPVGSAQARRDFVRLSALQGSFLEHYIFEDQLKVDSVSADKVLAQADQEPLQVNAANLDATLASLDVHDAIKTELRLFVQLGYKVILSGQSLQRNIWNGRGWWVEDPATGSSGWFISGRLAGGSTTEEPSQWALQLMAAVFASAHGHGSNQNPTQAANLQAVGAWNGQMVTANQWTTEGLSVRVSDSRGTSVEGVSVVFQAFDGEFEGGKQAHTAVTDAFGIARSPLVRASKSTDVNPTHLLLNPQDEYVTRAGRNYVDAYIVGEKGRFSLPEPMVLNVLPDTPTQLNVTKESGLAAPNFASSVFLEVLDQYDNPVANAVVTASSSAGTSSCDDKSTMPLTFSDGASCQANVGGNLCGATALELRTKSNGVVAYYIIAGNSNNMQYALHFAAAGQNISRTIETHGTCQGTELNAFIAHNFPVDKFGQAALATVPGDESQLAIPFDLYYMRHDYWFDGDNNIHYRPYGKLYPVRSFGSVAGQYELGASLRAEVTGASTFNAFMRSGPVPALYTGQVHVDNVEVLTDTKRGVELRQVPVSSSGPSIWGVQVVIDDVISAVGSDPLDPGVVHVNDFGRSAYPAALRFSILPQAYSSDFLWLYTLHNDQLHVEDLWLGNRANQSVLIPKGTPFDLSARYLAQAVLNAGSANAIPSEPFPIPLNSRIVRDYTRSASLRTDVDLVNDRSCRIGASFDFTLNVSATMTLTATALDDDASNPQPTGAAVTLIDAQEYAEGESSFALDPDILLPRRNGYLLELTAESASLPGQIEQLTARLNVSFEFNDAVPLQHTLIKGVNVKSGRMVQAGPGLEYTGRGPQLAFRPMYSSAAGSVGAMGRNWTHNLDASLSITPCGDVIINAGDGGSMRFLRNEAGQFIPNKGHHGSLILNPDNTFDFYGKGGSRYHFQYVGAQRAKWQLKTATDPNGNTLNFSFNTEGDLVTATDGAGRVLSYQYQSATIDSQRVALMTEVRGPDNQRITISYDALGNVTAMDKNQGAWTESYGYALPGHSTQYLMTSRTDPAGQVTSFTYDETPIRYQGGGNPIEYTIPTGRVASITATDGGVTQFDYATLEVRQPQTTIVTDERGANTTYTTNAYGSVVQIDAPAGTTRMEWDSLQLYLLSRTEPGAITTEYTYDAAGNIATEVKAGVEVKSHWLIQTAAPFIKDRLLSRTDGRAYTTTYEYDARGNLLKETRPESVQLSHTYAANGDRLTTTNGNGHTTRFTWDARGMPASQTDPLNRTSTFEHDVRGRLIKTVVPATTDTGVTHHQYDSLDRLISTSLADGGIIQYQYDSLGNKSEETDPEMRTTTWSHDPMGRILTHTTAAGTKTYTYDKAGNKKTETNWRGQALAAYDYDPANRLVDRREQSSAGELLTQYTYDAAGNLATETDPRGHTTTYSYDAFGRRTQTTDAAAGIHRMEYDNNGNLLKETNPRGHATTHSYDGLNQRRTSTYPDAGTASFVYDKAGQLLTQTQPEGRTTTRQYDAAGQLIKLTDAQAQNTEYQYDNAGNLLREIDARLKARSYQYDVMNRRLQERDGEGHASSYNYDKVGNLVRHTQANGNVIVHRYDALNRRIETTDSLGLVGRWEYDADGNLSSETDAKGQTSTHSYDAKGLRTGSTLPAL</sequence>
<feature type="domain" description="DUF6531" evidence="4">
    <location>
        <begin position="1530"/>
        <end position="1601"/>
    </location>
</feature>
<dbReference type="Gene3D" id="2.180.10.10">
    <property type="entry name" value="RHS repeat-associated core"/>
    <property type="match status" value="5"/>
</dbReference>
<feature type="compositionally biased region" description="Polar residues" evidence="2">
    <location>
        <begin position="2326"/>
        <end position="2341"/>
    </location>
</feature>
<evidence type="ECO:0000256" key="2">
    <source>
        <dbReference type="SAM" id="MobiDB-lite"/>
    </source>
</evidence>
<evidence type="ECO:0000256" key="1">
    <source>
        <dbReference type="ARBA" id="ARBA00022737"/>
    </source>
</evidence>
<dbReference type="InterPro" id="IPR045351">
    <property type="entry name" value="DUF6531"/>
</dbReference>
<evidence type="ECO:0000259" key="4">
    <source>
        <dbReference type="Pfam" id="PF20148"/>
    </source>
</evidence>
<dbReference type="SUPFAM" id="SSF54001">
    <property type="entry name" value="Cysteine proteinases"/>
    <property type="match status" value="1"/>
</dbReference>
<evidence type="ECO:0000313" key="6">
    <source>
        <dbReference type="EMBL" id="THJ31019.1"/>
    </source>
</evidence>
<dbReference type="Proteomes" id="UP000306236">
    <property type="component" value="Unassembled WGS sequence"/>
</dbReference>
<dbReference type="EMBL" id="SSWX01000029">
    <property type="protein sequence ID" value="THJ31019.1"/>
    <property type="molecule type" value="Genomic_DNA"/>
</dbReference>
<evidence type="ECO:0000259" key="3">
    <source>
        <dbReference type="Pfam" id="PF01841"/>
    </source>
</evidence>
<name>A0A4S5BG53_9BURK</name>
<dbReference type="PANTHER" id="PTHR32305:SF15">
    <property type="entry name" value="PROTEIN RHSA-RELATED"/>
    <property type="match status" value="1"/>
</dbReference>
<dbReference type="NCBIfam" id="TIGR01643">
    <property type="entry name" value="YD_repeat_2x"/>
    <property type="match status" value="11"/>
</dbReference>
<dbReference type="Gene3D" id="3.10.620.30">
    <property type="match status" value="1"/>
</dbReference>
<feature type="compositionally biased region" description="Polar residues" evidence="2">
    <location>
        <begin position="1941"/>
        <end position="1956"/>
    </location>
</feature>
<dbReference type="InterPro" id="IPR050708">
    <property type="entry name" value="T6SS_VgrG/RHS"/>
</dbReference>
<evidence type="ECO:0000259" key="5">
    <source>
        <dbReference type="Pfam" id="PF25023"/>
    </source>
</evidence>
<reference evidence="6 7" key="1">
    <citation type="submission" date="2019-04" db="EMBL/GenBank/DDBJ databases">
        <title>Lampropedia sp YIM MLB12 draf genome.</title>
        <authorList>
            <person name="Wang Y.-X."/>
        </authorList>
    </citation>
    <scope>NUCLEOTIDE SEQUENCE [LARGE SCALE GENOMIC DNA]</scope>
    <source>
        <strain evidence="6 7">YIM MLB12</strain>
    </source>
</reference>
<dbReference type="OrthoDB" id="6904246at2"/>
<dbReference type="Pfam" id="PF20148">
    <property type="entry name" value="DUF6531"/>
    <property type="match status" value="1"/>
</dbReference>
<proteinExistence type="predicted"/>
<dbReference type="Pfam" id="PF25023">
    <property type="entry name" value="TEN_YD-shell"/>
    <property type="match status" value="2"/>
</dbReference>
<feature type="region of interest" description="Disordered" evidence="2">
    <location>
        <begin position="1941"/>
        <end position="1973"/>
    </location>
</feature>
<feature type="region of interest" description="Disordered" evidence="2">
    <location>
        <begin position="2326"/>
        <end position="2356"/>
    </location>
</feature>
<dbReference type="InterPro" id="IPR031325">
    <property type="entry name" value="RHS_repeat"/>
</dbReference>
<dbReference type="PANTHER" id="PTHR32305">
    <property type="match status" value="1"/>
</dbReference>